<dbReference type="InParanoid" id="A9UV61"/>
<sequence length="567" mass="63124">MAGAGGDGGLEASLRYWQLRRLSPDVQQLERNLKQFGSPQSAPQRSLVASYDFIDMAQAVCKQAKPVLSVQAKLVHRYGLIAREHRIPIADTRAQQRSLQRDRLLDSMTHEPLALNMYVCDAGDLLRELVAVINPNYLPGGRRTAATLDQVPEAADSASLQREQAYASEARQHSQRAKLASEALKESTPPVARDQHEKLRSSLQAQAEAERREALAAASRSAEAANQAAALQLVQAPTAWIRHGLLAASLPQGMIKVVFAVPSVADLRRAFAQLHPTTVQVGIEDQWQNPQHTTFVAHRAADTEDILDRQDLAALIDQCRSGCLPDLRARIWMHALCFDQLSDFAVRYNELWSGLAQYSTLSERLAIAESRFLCNLSDVYFIFQDQVSELLVAFLHDKDICRVLNLDKLPTSQVLEADVSPAVDGRDVPCSGIVLMRGMSLLVAPLAYLSHDMARAYALHRQLYCRYWHRLLTINGAPDGILALCNLFETLMQRHQPELWNHLLVLLVWDRIIGFDSLRPLALLAVAIFAYRASVLLRAGTRDEVDAMLMDLSGVEAIVLLQTLIFV</sequence>
<gene>
    <name evidence="2" type="ORF">MONBRDRAFT_31684</name>
</gene>
<feature type="region of interest" description="Disordered" evidence="1">
    <location>
        <begin position="153"/>
        <end position="215"/>
    </location>
</feature>
<dbReference type="STRING" id="81824.A9UV61"/>
<dbReference type="PANTHER" id="PTHR16110">
    <property type="entry name" value="TBC1 DOMAIN FAMILY MEMBER 19"/>
    <property type="match status" value="1"/>
</dbReference>
<dbReference type="AlphaFoldDB" id="A9UV61"/>
<dbReference type="PANTHER" id="PTHR16110:SF1">
    <property type="entry name" value="TBC1 DOMAIN FAMILY MEMBER 19"/>
    <property type="match status" value="1"/>
</dbReference>
<accession>A9UV61</accession>
<dbReference type="InterPro" id="IPR042507">
    <property type="entry name" value="TBC1D19"/>
</dbReference>
<dbReference type="Proteomes" id="UP000001357">
    <property type="component" value="Unassembled WGS sequence"/>
</dbReference>
<evidence type="ECO:0000313" key="3">
    <source>
        <dbReference type="Proteomes" id="UP000001357"/>
    </source>
</evidence>
<name>A9UV61_MONBE</name>
<organism evidence="2 3">
    <name type="scientific">Monosiga brevicollis</name>
    <name type="common">Choanoflagellate</name>
    <dbReference type="NCBI Taxonomy" id="81824"/>
    <lineage>
        <taxon>Eukaryota</taxon>
        <taxon>Choanoflagellata</taxon>
        <taxon>Craspedida</taxon>
        <taxon>Salpingoecidae</taxon>
        <taxon>Monosiga</taxon>
    </lineage>
</organism>
<dbReference type="GeneID" id="5889620"/>
<proteinExistence type="predicted"/>
<dbReference type="SUPFAM" id="SSF47923">
    <property type="entry name" value="Ypt/Rab-GAP domain of gyp1p"/>
    <property type="match status" value="2"/>
</dbReference>
<evidence type="ECO:0000313" key="2">
    <source>
        <dbReference type="EMBL" id="EDQ91025.1"/>
    </source>
</evidence>
<dbReference type="FunCoup" id="A9UV61">
    <property type="interactions" value="227"/>
</dbReference>
<keyword evidence="3" id="KW-1185">Reference proteome</keyword>
<dbReference type="RefSeq" id="XP_001744322.1">
    <property type="nucleotide sequence ID" value="XM_001744270.1"/>
</dbReference>
<reference evidence="2 3" key="1">
    <citation type="journal article" date="2008" name="Nature">
        <title>The genome of the choanoflagellate Monosiga brevicollis and the origin of metazoans.</title>
        <authorList>
            <consortium name="JGI Sequencing"/>
            <person name="King N."/>
            <person name="Westbrook M.J."/>
            <person name="Young S.L."/>
            <person name="Kuo A."/>
            <person name="Abedin M."/>
            <person name="Chapman J."/>
            <person name="Fairclough S."/>
            <person name="Hellsten U."/>
            <person name="Isogai Y."/>
            <person name="Letunic I."/>
            <person name="Marr M."/>
            <person name="Pincus D."/>
            <person name="Putnam N."/>
            <person name="Rokas A."/>
            <person name="Wright K.J."/>
            <person name="Zuzow R."/>
            <person name="Dirks W."/>
            <person name="Good M."/>
            <person name="Goodstein D."/>
            <person name="Lemons D."/>
            <person name="Li W."/>
            <person name="Lyons J.B."/>
            <person name="Morris A."/>
            <person name="Nichols S."/>
            <person name="Richter D.J."/>
            <person name="Salamov A."/>
            <person name="Bork P."/>
            <person name="Lim W.A."/>
            <person name="Manning G."/>
            <person name="Miller W.T."/>
            <person name="McGinnis W."/>
            <person name="Shapiro H."/>
            <person name="Tjian R."/>
            <person name="Grigoriev I.V."/>
            <person name="Rokhsar D."/>
        </authorList>
    </citation>
    <scope>NUCLEOTIDE SEQUENCE [LARGE SCALE GENOMIC DNA]</scope>
    <source>
        <strain evidence="3">MX1 / ATCC 50154</strain>
    </source>
</reference>
<dbReference type="eggNOG" id="ENOG502QSFR">
    <property type="taxonomic scope" value="Eukaryota"/>
</dbReference>
<evidence type="ECO:0000256" key="1">
    <source>
        <dbReference type="SAM" id="MobiDB-lite"/>
    </source>
</evidence>
<dbReference type="EMBL" id="CH991546">
    <property type="protein sequence ID" value="EDQ91025.1"/>
    <property type="molecule type" value="Genomic_DNA"/>
</dbReference>
<evidence type="ECO:0008006" key="4">
    <source>
        <dbReference type="Google" id="ProtNLM"/>
    </source>
</evidence>
<dbReference type="InterPro" id="IPR035969">
    <property type="entry name" value="Rab-GAP_TBC_sf"/>
</dbReference>
<dbReference type="KEGG" id="mbr:MONBRDRAFT_31684"/>
<protein>
    <recommendedName>
        <fullName evidence="4">Rab-GAP TBC domain-containing protein</fullName>
    </recommendedName>
</protein>